<dbReference type="EMBL" id="SRLO01009498">
    <property type="protein sequence ID" value="TNN26779.1"/>
    <property type="molecule type" value="Genomic_DNA"/>
</dbReference>
<evidence type="ECO:0000313" key="1">
    <source>
        <dbReference type="EMBL" id="TNN26779.1"/>
    </source>
</evidence>
<sequence length="75" mass="8908">MASPRRIRERLFSRPRLIRRYWSEARQRKIRDRSKSARGLRRLRRLMTASGAPRSDTPVKMALQIGTLQMLTSRV</sequence>
<comment type="caution">
    <text evidence="1">The sequence shown here is derived from an EMBL/GenBank/DDBJ whole genome shotgun (WGS) entry which is preliminary data.</text>
</comment>
<organism evidence="1 2">
    <name type="scientific">Liparis tanakae</name>
    <name type="common">Tanaka's snailfish</name>
    <dbReference type="NCBI Taxonomy" id="230148"/>
    <lineage>
        <taxon>Eukaryota</taxon>
        <taxon>Metazoa</taxon>
        <taxon>Chordata</taxon>
        <taxon>Craniata</taxon>
        <taxon>Vertebrata</taxon>
        <taxon>Euteleostomi</taxon>
        <taxon>Actinopterygii</taxon>
        <taxon>Neopterygii</taxon>
        <taxon>Teleostei</taxon>
        <taxon>Neoteleostei</taxon>
        <taxon>Acanthomorphata</taxon>
        <taxon>Eupercaria</taxon>
        <taxon>Perciformes</taxon>
        <taxon>Cottioidei</taxon>
        <taxon>Cottales</taxon>
        <taxon>Liparidae</taxon>
        <taxon>Liparis</taxon>
    </lineage>
</organism>
<dbReference type="AlphaFoldDB" id="A0A4Z2ED61"/>
<protein>
    <submittedName>
        <fullName evidence="1">Uncharacterized protein</fullName>
    </submittedName>
</protein>
<proteinExistence type="predicted"/>
<accession>A0A4Z2ED61</accession>
<gene>
    <name evidence="1" type="ORF">EYF80_063083</name>
</gene>
<keyword evidence="2" id="KW-1185">Reference proteome</keyword>
<dbReference type="Proteomes" id="UP000314294">
    <property type="component" value="Unassembled WGS sequence"/>
</dbReference>
<reference evidence="1 2" key="1">
    <citation type="submission" date="2019-03" db="EMBL/GenBank/DDBJ databases">
        <title>First draft genome of Liparis tanakae, snailfish: a comprehensive survey of snailfish specific genes.</title>
        <authorList>
            <person name="Kim W."/>
            <person name="Song I."/>
            <person name="Jeong J.-H."/>
            <person name="Kim D."/>
            <person name="Kim S."/>
            <person name="Ryu S."/>
            <person name="Song J.Y."/>
            <person name="Lee S.K."/>
        </authorList>
    </citation>
    <scope>NUCLEOTIDE SEQUENCE [LARGE SCALE GENOMIC DNA]</scope>
    <source>
        <tissue evidence="1">Muscle</tissue>
    </source>
</reference>
<evidence type="ECO:0000313" key="2">
    <source>
        <dbReference type="Proteomes" id="UP000314294"/>
    </source>
</evidence>
<name>A0A4Z2ED61_9TELE</name>